<feature type="signal peptide" evidence="1">
    <location>
        <begin position="1"/>
        <end position="27"/>
    </location>
</feature>
<evidence type="ECO:0000313" key="2">
    <source>
        <dbReference type="EMBL" id="PZN76442.1"/>
    </source>
</evidence>
<dbReference type="EMBL" id="QJPH01000359">
    <property type="protein sequence ID" value="PZN76442.1"/>
    <property type="molecule type" value="Genomic_DNA"/>
</dbReference>
<dbReference type="Proteomes" id="UP000249396">
    <property type="component" value="Unassembled WGS sequence"/>
</dbReference>
<keyword evidence="1" id="KW-0732">Signal</keyword>
<evidence type="ECO:0008006" key="4">
    <source>
        <dbReference type="Google" id="ProtNLM"/>
    </source>
</evidence>
<comment type="caution">
    <text evidence="2">The sequence shown here is derived from an EMBL/GenBank/DDBJ whole genome shotgun (WGS) entry which is preliminary data.</text>
</comment>
<dbReference type="PROSITE" id="PS51257">
    <property type="entry name" value="PROKAR_LIPOPROTEIN"/>
    <property type="match status" value="1"/>
</dbReference>
<evidence type="ECO:0000256" key="1">
    <source>
        <dbReference type="SAM" id="SignalP"/>
    </source>
</evidence>
<gene>
    <name evidence="2" type="ORF">DM484_16540</name>
</gene>
<sequence length="214" mass="22715">MKNRKHWSLLGSTALVAASLLSGCSHGGKNQPVEPVAAVPQGTAASTVEDKPGGINAEFFTLTATVKAIDKKNRVVTLKFPDGKQKNIKCGPEVRNFPQIRIGDNVTAKFLESVELVVGAPGVKPSAEHESETARAPLGTKPGFASIDAIEVSATVQSIDYQTRNVTLLGPEGKIFKVKAGTEVKRLNEVKQGDTVIARLTKAFSINVSKPSKN</sequence>
<name>A0A2W4QX52_9GAMM</name>
<feature type="chain" id="PRO_5015962552" description="DUF5666 domain-containing protein" evidence="1">
    <location>
        <begin position="28"/>
        <end position="214"/>
    </location>
</feature>
<accession>A0A2W4QX52</accession>
<reference evidence="2 3" key="1">
    <citation type="journal article" date="2018" name="Aquat. Microb. Ecol.">
        <title>Gammaproteobacterial methanotrophs dominate.</title>
        <authorList>
            <person name="Rissanen A.J."/>
            <person name="Saarenheimo J."/>
            <person name="Tiirola M."/>
            <person name="Peura S."/>
            <person name="Aalto S.L."/>
            <person name="Karvinen A."/>
            <person name="Nykanen H."/>
        </authorList>
    </citation>
    <scope>NUCLEOTIDE SEQUENCE [LARGE SCALE GENOMIC DNA]</scope>
    <source>
        <strain evidence="2">AMbin10</strain>
    </source>
</reference>
<protein>
    <recommendedName>
        <fullName evidence="4">DUF5666 domain-containing protein</fullName>
    </recommendedName>
</protein>
<evidence type="ECO:0000313" key="3">
    <source>
        <dbReference type="Proteomes" id="UP000249396"/>
    </source>
</evidence>
<dbReference type="AlphaFoldDB" id="A0A2W4QX52"/>
<organism evidence="2 3">
    <name type="scientific">Candidatus Methylumidiphilus alinenensis</name>
    <dbReference type="NCBI Taxonomy" id="2202197"/>
    <lineage>
        <taxon>Bacteria</taxon>
        <taxon>Pseudomonadati</taxon>
        <taxon>Pseudomonadota</taxon>
        <taxon>Gammaproteobacteria</taxon>
        <taxon>Methylococcales</taxon>
        <taxon>Candidatus Methylumidiphilus</taxon>
    </lineage>
</organism>
<proteinExistence type="predicted"/>